<keyword evidence="1" id="KW-0812">Transmembrane</keyword>
<accession>A0A1I2ID06</accession>
<keyword evidence="1" id="KW-1133">Transmembrane helix</keyword>
<evidence type="ECO:0000313" key="2">
    <source>
        <dbReference type="EMBL" id="SFF38736.1"/>
    </source>
</evidence>
<feature type="transmembrane region" description="Helical" evidence="1">
    <location>
        <begin position="39"/>
        <end position="60"/>
    </location>
</feature>
<reference evidence="2 3" key="1">
    <citation type="submission" date="2016-10" db="EMBL/GenBank/DDBJ databases">
        <authorList>
            <person name="de Groot N.N."/>
        </authorList>
    </citation>
    <scope>NUCLEOTIDE SEQUENCE [LARGE SCALE GENOMIC DNA]</scope>
    <source>
        <strain evidence="2 3">DSM 26130</strain>
    </source>
</reference>
<sequence>MEKLYRTSSYLFIAVMLMVFVGFYKTYFGLFPHFDGITLALHIHAVTILAWMSILIIQPFLIRGKKLELHRLIGKISYVVMPLVVLSTGWIMRLVDLQQNTGQISKPHFDIACYNSRKGKGSLTPNASAGDCTARAAPQISMYSKTACLAVA</sequence>
<evidence type="ECO:0000313" key="3">
    <source>
        <dbReference type="Proteomes" id="UP000198598"/>
    </source>
</evidence>
<keyword evidence="3" id="KW-1185">Reference proteome</keyword>
<gene>
    <name evidence="2" type="ORF">SAMN05216167_1613</name>
</gene>
<dbReference type="EMBL" id="FOLQ01000061">
    <property type="protein sequence ID" value="SFF38736.1"/>
    <property type="molecule type" value="Genomic_DNA"/>
</dbReference>
<keyword evidence="1" id="KW-0472">Membrane</keyword>
<feature type="transmembrane region" description="Helical" evidence="1">
    <location>
        <begin position="7"/>
        <end position="27"/>
    </location>
</feature>
<proteinExistence type="predicted"/>
<name>A0A1I2ID06_9BACT</name>
<dbReference type="Proteomes" id="UP000198598">
    <property type="component" value="Unassembled WGS sequence"/>
</dbReference>
<organism evidence="2 3">
    <name type="scientific">Spirosoma endophyticum</name>
    <dbReference type="NCBI Taxonomy" id="662367"/>
    <lineage>
        <taxon>Bacteria</taxon>
        <taxon>Pseudomonadati</taxon>
        <taxon>Bacteroidota</taxon>
        <taxon>Cytophagia</taxon>
        <taxon>Cytophagales</taxon>
        <taxon>Cytophagaceae</taxon>
        <taxon>Spirosoma</taxon>
    </lineage>
</organism>
<protein>
    <submittedName>
        <fullName evidence="2">Uncharacterized protein</fullName>
    </submittedName>
</protein>
<evidence type="ECO:0000256" key="1">
    <source>
        <dbReference type="SAM" id="Phobius"/>
    </source>
</evidence>
<feature type="transmembrane region" description="Helical" evidence="1">
    <location>
        <begin position="72"/>
        <end position="92"/>
    </location>
</feature>
<dbReference type="AlphaFoldDB" id="A0A1I2ID06"/>